<feature type="compositionally biased region" description="Acidic residues" evidence="1">
    <location>
        <begin position="249"/>
        <end position="266"/>
    </location>
</feature>
<dbReference type="RefSeq" id="WP_269830585.1">
    <property type="nucleotide sequence ID" value="NZ_JAPZLT010000001.1"/>
</dbReference>
<dbReference type="InterPro" id="IPR036086">
    <property type="entry name" value="ParB/Sulfiredoxin_sf"/>
</dbReference>
<dbReference type="AlphaFoldDB" id="A0A9X3HLP4"/>
<gene>
    <name evidence="2" type="ORF">O9X94_03350</name>
</gene>
<comment type="caution">
    <text evidence="2">The sequence shown here is derived from an EMBL/GenBank/DDBJ whole genome shotgun (WGS) entry which is preliminary data.</text>
</comment>
<protein>
    <submittedName>
        <fullName evidence="2">ParB/RepB/Spo0J family partition protein</fullName>
    </submittedName>
</protein>
<feature type="region of interest" description="Disordered" evidence="1">
    <location>
        <begin position="153"/>
        <end position="180"/>
    </location>
</feature>
<reference evidence="2" key="1">
    <citation type="submission" date="2022-12" db="EMBL/GenBank/DDBJ databases">
        <title>Draft genome sequences of 22 rhizogenic Agrobacterium biovar 1 strains, the causative agent of hairy root disease.</title>
        <authorList>
            <person name="Kim N."/>
            <person name="Vargas P."/>
            <person name="Rediers H."/>
        </authorList>
    </citation>
    <scope>NUCLEOTIDE SEQUENCE</scope>
    <source>
        <strain evidence="2">ST07.17.026</strain>
    </source>
</reference>
<dbReference type="EMBL" id="JAPZLT010000001">
    <property type="protein sequence ID" value="MCZ7908334.1"/>
    <property type="molecule type" value="Genomic_DNA"/>
</dbReference>
<organism evidence="2 3">
    <name type="scientific">Agrobacterium leguminum</name>
    <dbReference type="NCBI Taxonomy" id="2792015"/>
    <lineage>
        <taxon>Bacteria</taxon>
        <taxon>Pseudomonadati</taxon>
        <taxon>Pseudomonadota</taxon>
        <taxon>Alphaproteobacteria</taxon>
        <taxon>Hyphomicrobiales</taxon>
        <taxon>Rhizobiaceae</taxon>
        <taxon>Rhizobium/Agrobacterium group</taxon>
        <taxon>Agrobacterium</taxon>
    </lineage>
</organism>
<name>A0A9X3HLP4_9HYPH</name>
<dbReference type="SUPFAM" id="SSF110849">
    <property type="entry name" value="ParB/Sulfiredoxin"/>
    <property type="match status" value="1"/>
</dbReference>
<feature type="region of interest" description="Disordered" evidence="1">
    <location>
        <begin position="245"/>
        <end position="266"/>
    </location>
</feature>
<evidence type="ECO:0000313" key="2">
    <source>
        <dbReference type="EMBL" id="MCZ7908334.1"/>
    </source>
</evidence>
<evidence type="ECO:0000256" key="1">
    <source>
        <dbReference type="SAM" id="MobiDB-lite"/>
    </source>
</evidence>
<dbReference type="Proteomes" id="UP001151309">
    <property type="component" value="Unassembled WGS sequence"/>
</dbReference>
<evidence type="ECO:0000313" key="3">
    <source>
        <dbReference type="Proteomes" id="UP001151309"/>
    </source>
</evidence>
<keyword evidence="3" id="KW-1185">Reference proteome</keyword>
<proteinExistence type="predicted"/>
<sequence length="266" mass="30290">MGDITRSDDFKFRFGKLDRHHKADLAGHLRRTGKPLDPVLLWRDMTADEVDVVPLILLDGEHRIAAYKAVGDQGRVPAIILHCDRRTALLAALGGNAKYVLSLSQMERTDAAWRLVREPVEPSYTRKEIVGMASVSARTVNYMRSRWAEMVKAGQEPTGEWGRDRSDKTTERDGDEMTDARREREIALLVTEIRDVIDRRKRPEKAILRDGQAVDTAIIEALGDKRFKELADYFFGEDEQRDEWLGDTLTDDADCSDNNEVEDANF</sequence>
<feature type="compositionally biased region" description="Basic and acidic residues" evidence="1">
    <location>
        <begin position="161"/>
        <end position="172"/>
    </location>
</feature>
<accession>A0A9X3HLP4</accession>